<dbReference type="PANTHER" id="PTHR46401">
    <property type="entry name" value="GLYCOSYLTRANSFERASE WBBK-RELATED"/>
    <property type="match status" value="1"/>
</dbReference>
<dbReference type="InterPro" id="IPR001296">
    <property type="entry name" value="Glyco_trans_1"/>
</dbReference>
<reference evidence="2 3" key="1">
    <citation type="journal article" date="2016" name="Nat. Commun.">
        <title>Thousands of microbial genomes shed light on interconnected biogeochemical processes in an aquifer system.</title>
        <authorList>
            <person name="Anantharaman K."/>
            <person name="Brown C.T."/>
            <person name="Hug L.A."/>
            <person name="Sharon I."/>
            <person name="Castelle C.J."/>
            <person name="Probst A.J."/>
            <person name="Thomas B.C."/>
            <person name="Singh A."/>
            <person name="Wilkins M.J."/>
            <person name="Karaoz U."/>
            <person name="Brodie E.L."/>
            <person name="Williams K.H."/>
            <person name="Hubbard S.S."/>
            <person name="Banfield J.F."/>
        </authorList>
    </citation>
    <scope>NUCLEOTIDE SEQUENCE [LARGE SCALE GENOMIC DNA]</scope>
</reference>
<dbReference type="Proteomes" id="UP000176868">
    <property type="component" value="Unassembled WGS sequence"/>
</dbReference>
<evidence type="ECO:0000313" key="2">
    <source>
        <dbReference type="EMBL" id="OHB17108.1"/>
    </source>
</evidence>
<accession>A0A1G2V669</accession>
<feature type="domain" description="Glycosyl transferase family 1" evidence="1">
    <location>
        <begin position="209"/>
        <end position="367"/>
    </location>
</feature>
<comment type="caution">
    <text evidence="2">The sequence shown here is derived from an EMBL/GenBank/DDBJ whole genome shotgun (WGS) entry which is preliminary data.</text>
</comment>
<gene>
    <name evidence="2" type="ORF">A2544_01105</name>
</gene>
<dbReference type="STRING" id="1802782.A2544_01105"/>
<dbReference type="Gene3D" id="3.40.50.2000">
    <property type="entry name" value="Glycogen Phosphorylase B"/>
    <property type="match status" value="2"/>
</dbReference>
<evidence type="ECO:0000259" key="1">
    <source>
        <dbReference type="Pfam" id="PF00534"/>
    </source>
</evidence>
<dbReference type="CDD" id="cd03809">
    <property type="entry name" value="GT4_MtfB-like"/>
    <property type="match status" value="1"/>
</dbReference>
<dbReference type="SUPFAM" id="SSF53756">
    <property type="entry name" value="UDP-Glycosyltransferase/glycogen phosphorylase"/>
    <property type="match status" value="1"/>
</dbReference>
<dbReference type="EMBL" id="MHWZ01000029">
    <property type="protein sequence ID" value="OHB17108.1"/>
    <property type="molecule type" value="Genomic_DNA"/>
</dbReference>
<dbReference type="GO" id="GO:0016757">
    <property type="term" value="F:glycosyltransferase activity"/>
    <property type="evidence" value="ECO:0007669"/>
    <property type="project" value="InterPro"/>
</dbReference>
<proteinExistence type="predicted"/>
<organism evidence="2 3">
    <name type="scientific">Candidatus Zambryskibacteria bacterium RIFOXYD2_FULL_43_10</name>
    <dbReference type="NCBI Taxonomy" id="1802782"/>
    <lineage>
        <taxon>Bacteria</taxon>
        <taxon>Candidatus Zambryskiibacteriota</taxon>
    </lineage>
</organism>
<sequence>MKIAVNLFLTSPKSITGAFIYIEDILPALFRTDSNNTYYLLGHAETIKYFKDSYHDFSNVKFRVFDIRRDIFINPFRALKKLVAKVRDDNRARENIIRGEVSAFLKKEGINIYFSPSQTIYPRGLDDIKHVTTILDLQFDYFPENFSTHYLEERRRDAKYAVDHSEKLIAISEYTKKTLRDKYNAPLDKMGVIYFAPHEIENTPVTIRLPSEFVFYPAALWPHKNHAVLIKALGILKDRFPKLCVVCAGVVKKEKLKKELELMAESECVGERVLFPGYMFGGNLRLIYEKVKALVFPSSFEGFGIPLVEAMQFGVPVIAADNTSIAEVVGNAGILVKTGDAEALAGAIEKVLTDKSLRDELIEKGHERAKIFSWEKAAKETLAVFNSI</sequence>
<evidence type="ECO:0000313" key="3">
    <source>
        <dbReference type="Proteomes" id="UP000176868"/>
    </source>
</evidence>
<dbReference type="AlphaFoldDB" id="A0A1G2V669"/>
<dbReference type="PANTHER" id="PTHR46401:SF8">
    <property type="entry name" value="BLL6006 PROTEIN"/>
    <property type="match status" value="1"/>
</dbReference>
<protein>
    <recommendedName>
        <fullName evidence="1">Glycosyl transferase family 1 domain-containing protein</fullName>
    </recommendedName>
</protein>
<name>A0A1G2V669_9BACT</name>
<dbReference type="Pfam" id="PF00534">
    <property type="entry name" value="Glycos_transf_1"/>
    <property type="match status" value="1"/>
</dbReference>